<feature type="compositionally biased region" description="Polar residues" evidence="2">
    <location>
        <begin position="33"/>
        <end position="45"/>
    </location>
</feature>
<keyword evidence="1" id="KW-0233">DNA recombination</keyword>
<keyword evidence="1" id="KW-0378">Hydrolase</keyword>
<name>A0A1X6PED8_PORUM</name>
<dbReference type="GO" id="GO:0043139">
    <property type="term" value="F:5'-3' DNA helicase activity"/>
    <property type="evidence" value="ECO:0007669"/>
    <property type="project" value="UniProtKB-EC"/>
</dbReference>
<protein>
    <recommendedName>
        <fullName evidence="1">ATP-dependent DNA helicase</fullName>
        <ecNumber evidence="1">5.6.2.3</ecNumber>
    </recommendedName>
</protein>
<evidence type="ECO:0000256" key="2">
    <source>
        <dbReference type="SAM" id="MobiDB-lite"/>
    </source>
</evidence>
<organism evidence="4 5">
    <name type="scientific">Porphyra umbilicalis</name>
    <name type="common">Purple laver</name>
    <name type="synonym">Red alga</name>
    <dbReference type="NCBI Taxonomy" id="2786"/>
    <lineage>
        <taxon>Eukaryota</taxon>
        <taxon>Rhodophyta</taxon>
        <taxon>Bangiophyceae</taxon>
        <taxon>Bangiales</taxon>
        <taxon>Bangiaceae</taxon>
        <taxon>Porphyra</taxon>
    </lineage>
</organism>
<dbReference type="PANTHER" id="PTHR47642">
    <property type="entry name" value="ATP-DEPENDENT DNA HELICASE"/>
    <property type="match status" value="1"/>
</dbReference>
<dbReference type="InterPro" id="IPR010285">
    <property type="entry name" value="DNA_helicase_pif1-like_DEAD"/>
</dbReference>
<dbReference type="GO" id="GO:0016887">
    <property type="term" value="F:ATP hydrolysis activity"/>
    <property type="evidence" value="ECO:0007669"/>
    <property type="project" value="RHEA"/>
</dbReference>
<dbReference type="Gene3D" id="3.40.50.300">
    <property type="entry name" value="P-loop containing nucleotide triphosphate hydrolases"/>
    <property type="match status" value="1"/>
</dbReference>
<dbReference type="EC" id="5.6.2.3" evidence="1"/>
<evidence type="ECO:0000256" key="1">
    <source>
        <dbReference type="RuleBase" id="RU363044"/>
    </source>
</evidence>
<dbReference type="AlphaFoldDB" id="A0A1X6PED8"/>
<evidence type="ECO:0000313" key="4">
    <source>
        <dbReference type="EMBL" id="OSX79229.1"/>
    </source>
</evidence>
<comment type="catalytic activity">
    <reaction evidence="1">
        <text>ATP + H2O = ADP + phosphate + H(+)</text>
        <dbReference type="Rhea" id="RHEA:13065"/>
        <dbReference type="ChEBI" id="CHEBI:15377"/>
        <dbReference type="ChEBI" id="CHEBI:15378"/>
        <dbReference type="ChEBI" id="CHEBI:30616"/>
        <dbReference type="ChEBI" id="CHEBI:43474"/>
        <dbReference type="ChEBI" id="CHEBI:456216"/>
        <dbReference type="EC" id="5.6.2.3"/>
    </reaction>
</comment>
<sequence>MAERAAEATPTSIAAWTGTVGGRSLFPGHPITATASRRAPTSSRGQGRGAESSPKRRRIAWSYGGAGGDGSRSQRVAALRHGVELPATVVGAERKVYRLLVGNESVFLTGPPGCGKTHLVNEVVSTLRSVGLTVSVCGSSGAAAALVGGTTVHAWTGFINGDADVVSPLETVLSKVIPASAKFRMRSTMVLVIDEVGTLSAALITRLDVVLRALRRCSLPFGGLLVLFSGDFLQLAPPVGNFAFLSDAHINDRRLLDVLLRMRVGLHTNEDMELLATRRSAMPPATAVWLFCHSLPAREKNEEELQRLPGPDITYHAQDKVKVTYLPLEGARNLLDEGLKFLRVLSERVGAFFLVLYNCLAEDGVPSGSRGVVLCFFWVGCMRYPTLPSGGFKTVDVMPVTASVVALYGAEKAATRTQLPLVLSWAMTIHGAQGWTLPEAAVDLSKAWAAGQALSGLSRTPYLAGLHLVGFDEDKVIVDGVAVSFHDSLVPY</sequence>
<dbReference type="InterPro" id="IPR051055">
    <property type="entry name" value="PIF1_helicase"/>
</dbReference>
<keyword evidence="1" id="KW-0067">ATP-binding</keyword>
<accession>A0A1X6PED8</accession>
<feature type="region of interest" description="Disordered" evidence="2">
    <location>
        <begin position="18"/>
        <end position="58"/>
    </location>
</feature>
<evidence type="ECO:0000259" key="3">
    <source>
        <dbReference type="Pfam" id="PF05970"/>
    </source>
</evidence>
<dbReference type="GO" id="GO:0006310">
    <property type="term" value="P:DNA recombination"/>
    <property type="evidence" value="ECO:0007669"/>
    <property type="project" value="UniProtKB-KW"/>
</dbReference>
<dbReference type="Proteomes" id="UP000218209">
    <property type="component" value="Unassembled WGS sequence"/>
</dbReference>
<reference evidence="4 5" key="1">
    <citation type="submission" date="2017-03" db="EMBL/GenBank/DDBJ databases">
        <title>WGS assembly of Porphyra umbilicalis.</title>
        <authorList>
            <person name="Brawley S.H."/>
            <person name="Blouin N.A."/>
            <person name="Ficko-Blean E."/>
            <person name="Wheeler G.L."/>
            <person name="Lohr M."/>
            <person name="Goodson H.V."/>
            <person name="Jenkins J.W."/>
            <person name="Blaby-Haas C.E."/>
            <person name="Helliwell K.E."/>
            <person name="Chan C."/>
            <person name="Marriage T."/>
            <person name="Bhattacharya D."/>
            <person name="Klein A.S."/>
            <person name="Badis Y."/>
            <person name="Brodie J."/>
            <person name="Cao Y."/>
            <person name="Collen J."/>
            <person name="Dittami S.M."/>
            <person name="Gachon C.M."/>
            <person name="Green B.R."/>
            <person name="Karpowicz S."/>
            <person name="Kim J.W."/>
            <person name="Kudahl U."/>
            <person name="Lin S."/>
            <person name="Michel G."/>
            <person name="Mittag M."/>
            <person name="Olson B.J."/>
            <person name="Pangilinan J."/>
            <person name="Peng Y."/>
            <person name="Qiu H."/>
            <person name="Shu S."/>
            <person name="Singer J.T."/>
            <person name="Smith A.G."/>
            <person name="Sprecher B.N."/>
            <person name="Wagner V."/>
            <person name="Wang W."/>
            <person name="Wang Z.-Y."/>
            <person name="Yan J."/>
            <person name="Yarish C."/>
            <person name="Zoeuner-Riek S."/>
            <person name="Zhuang Y."/>
            <person name="Zou Y."/>
            <person name="Lindquist E.A."/>
            <person name="Grimwood J."/>
            <person name="Barry K."/>
            <person name="Rokhsar D.S."/>
            <person name="Schmutz J."/>
            <person name="Stiller J.W."/>
            <person name="Grossman A.R."/>
            <person name="Prochnik S.E."/>
        </authorList>
    </citation>
    <scope>NUCLEOTIDE SEQUENCE [LARGE SCALE GENOMIC DNA]</scope>
    <source>
        <strain evidence="4">4086291</strain>
    </source>
</reference>
<dbReference type="InterPro" id="IPR027417">
    <property type="entry name" value="P-loop_NTPase"/>
</dbReference>
<dbReference type="PANTHER" id="PTHR47642:SF5">
    <property type="entry name" value="ATP-DEPENDENT DNA HELICASE"/>
    <property type="match status" value="1"/>
</dbReference>
<comment type="similarity">
    <text evidence="1">Belongs to the helicase family.</text>
</comment>
<proteinExistence type="inferred from homology"/>
<dbReference type="SUPFAM" id="SSF52540">
    <property type="entry name" value="P-loop containing nucleoside triphosphate hydrolases"/>
    <property type="match status" value="2"/>
</dbReference>
<keyword evidence="1" id="KW-0347">Helicase</keyword>
<keyword evidence="5" id="KW-1185">Reference proteome</keyword>
<dbReference type="GO" id="GO:0000723">
    <property type="term" value="P:telomere maintenance"/>
    <property type="evidence" value="ECO:0007669"/>
    <property type="project" value="InterPro"/>
</dbReference>
<keyword evidence="1" id="KW-0547">Nucleotide-binding</keyword>
<gene>
    <name evidence="4" type="ORF">BU14_0084s0043</name>
</gene>
<keyword evidence="1" id="KW-0227">DNA damage</keyword>
<dbReference type="GO" id="GO:0006281">
    <property type="term" value="P:DNA repair"/>
    <property type="evidence" value="ECO:0007669"/>
    <property type="project" value="UniProtKB-KW"/>
</dbReference>
<evidence type="ECO:0000313" key="5">
    <source>
        <dbReference type="Proteomes" id="UP000218209"/>
    </source>
</evidence>
<feature type="domain" description="DNA helicase Pif1-like DEAD-box helicase" evidence="3">
    <location>
        <begin position="104"/>
        <end position="239"/>
    </location>
</feature>
<dbReference type="OrthoDB" id="5116at2759"/>
<dbReference type="Pfam" id="PF05970">
    <property type="entry name" value="PIF1"/>
    <property type="match status" value="1"/>
</dbReference>
<keyword evidence="1" id="KW-0234">DNA repair</keyword>
<dbReference type="EMBL" id="KV918795">
    <property type="protein sequence ID" value="OSX79229.1"/>
    <property type="molecule type" value="Genomic_DNA"/>
</dbReference>
<comment type="cofactor">
    <cofactor evidence="1">
        <name>Mg(2+)</name>
        <dbReference type="ChEBI" id="CHEBI:18420"/>
    </cofactor>
</comment>
<dbReference type="GO" id="GO:0005524">
    <property type="term" value="F:ATP binding"/>
    <property type="evidence" value="ECO:0007669"/>
    <property type="project" value="UniProtKB-KW"/>
</dbReference>